<gene>
    <name evidence="2" type="ORF">BA062_34940</name>
</gene>
<sequence>MEELLVDRDGRSLTLTLNRPAKRNALSEALVEALIEAVRSAYDTPTDLVTFRGEGRTFSAGFDFGGLSETCDGELLRRFVRIEQLLQLIHSAPFDTLALVHGRVFGAAADLLCACDHRVGTAQSTFRLPGLAFGIVLGTRRLADRVGQAAARRIQGDGSTLDAENARNLGLLTEIVEPGDWDKRQARAVEEAGRIGAEARAAFHRALTPDHADADLADLVRSASVPGLRQRIERFREGTAA</sequence>
<evidence type="ECO:0000313" key="2">
    <source>
        <dbReference type="EMBL" id="PXY18527.1"/>
    </source>
</evidence>
<protein>
    <recommendedName>
        <fullName evidence="4">Enoyl-CoA hydratase/isomerase family protein</fullName>
    </recommendedName>
</protein>
<dbReference type="Pfam" id="PF00378">
    <property type="entry name" value="ECH_1"/>
    <property type="match status" value="1"/>
</dbReference>
<dbReference type="OrthoDB" id="3207739at2"/>
<dbReference type="PANTHER" id="PTHR42964:SF1">
    <property type="entry name" value="POLYKETIDE BIOSYNTHESIS ENOYL-COA HYDRATASE PKSH-RELATED"/>
    <property type="match status" value="1"/>
</dbReference>
<comment type="similarity">
    <text evidence="1">Belongs to the enoyl-CoA hydratase/isomerase family.</text>
</comment>
<evidence type="ECO:0008006" key="4">
    <source>
        <dbReference type="Google" id="ProtNLM"/>
    </source>
</evidence>
<dbReference type="InterPro" id="IPR001753">
    <property type="entry name" value="Enoyl-CoA_hydra/iso"/>
</dbReference>
<dbReference type="GO" id="GO:0003824">
    <property type="term" value="F:catalytic activity"/>
    <property type="evidence" value="ECO:0007669"/>
    <property type="project" value="UniProtKB-ARBA"/>
</dbReference>
<reference evidence="2 3" key="1">
    <citation type="submission" date="2016-07" db="EMBL/GenBank/DDBJ databases">
        <title>Draft genome sequence of Prauserella sp. YIM 121212, isolated from alkaline soil.</title>
        <authorList>
            <person name="Ruckert C."/>
            <person name="Albersmeier A."/>
            <person name="Jiang C.-L."/>
            <person name="Jiang Y."/>
            <person name="Kalinowski J."/>
            <person name="Schneider O."/>
            <person name="Winkler A."/>
            <person name="Zotchev S.B."/>
        </authorList>
    </citation>
    <scope>NUCLEOTIDE SEQUENCE [LARGE SCALE GENOMIC DNA]</scope>
    <source>
        <strain evidence="2 3">YIM 121212</strain>
    </source>
</reference>
<keyword evidence="3" id="KW-1185">Reference proteome</keyword>
<dbReference type="AlphaFoldDB" id="A0A318LN46"/>
<dbReference type="Proteomes" id="UP000247892">
    <property type="component" value="Unassembled WGS sequence"/>
</dbReference>
<organism evidence="2 3">
    <name type="scientific">Prauserella flavalba</name>
    <dbReference type="NCBI Taxonomy" id="1477506"/>
    <lineage>
        <taxon>Bacteria</taxon>
        <taxon>Bacillati</taxon>
        <taxon>Actinomycetota</taxon>
        <taxon>Actinomycetes</taxon>
        <taxon>Pseudonocardiales</taxon>
        <taxon>Pseudonocardiaceae</taxon>
        <taxon>Prauserella</taxon>
    </lineage>
</organism>
<comment type="caution">
    <text evidence="2">The sequence shown here is derived from an EMBL/GenBank/DDBJ whole genome shotgun (WGS) entry which is preliminary data.</text>
</comment>
<dbReference type="InterPro" id="IPR051683">
    <property type="entry name" value="Enoyl-CoA_Hydratase/Isomerase"/>
</dbReference>
<dbReference type="InterPro" id="IPR029045">
    <property type="entry name" value="ClpP/crotonase-like_dom_sf"/>
</dbReference>
<dbReference type="SUPFAM" id="SSF52096">
    <property type="entry name" value="ClpP/crotonase"/>
    <property type="match status" value="1"/>
</dbReference>
<name>A0A318LN46_9PSEU</name>
<evidence type="ECO:0000256" key="1">
    <source>
        <dbReference type="ARBA" id="ARBA00005254"/>
    </source>
</evidence>
<dbReference type="EMBL" id="MASU01000020">
    <property type="protein sequence ID" value="PXY18527.1"/>
    <property type="molecule type" value="Genomic_DNA"/>
</dbReference>
<dbReference type="RefSeq" id="WP_110343530.1">
    <property type="nucleotide sequence ID" value="NZ_JBHVKT010000013.1"/>
</dbReference>
<dbReference type="Gene3D" id="3.90.226.10">
    <property type="entry name" value="2-enoyl-CoA Hydratase, Chain A, domain 1"/>
    <property type="match status" value="1"/>
</dbReference>
<proteinExistence type="inferred from homology"/>
<dbReference type="PANTHER" id="PTHR42964">
    <property type="entry name" value="ENOYL-COA HYDRATASE"/>
    <property type="match status" value="1"/>
</dbReference>
<dbReference type="CDD" id="cd06558">
    <property type="entry name" value="crotonase-like"/>
    <property type="match status" value="1"/>
</dbReference>
<evidence type="ECO:0000313" key="3">
    <source>
        <dbReference type="Proteomes" id="UP000247892"/>
    </source>
</evidence>
<accession>A0A318LN46</accession>